<evidence type="ECO:0000313" key="3">
    <source>
        <dbReference type="Proteomes" id="UP000828251"/>
    </source>
</evidence>
<name>A0A9D3VQT4_9ROSI</name>
<dbReference type="EMBL" id="JAIQCV010000006">
    <property type="protein sequence ID" value="KAH1092106.1"/>
    <property type="molecule type" value="Genomic_DNA"/>
</dbReference>
<evidence type="ECO:0000313" key="2">
    <source>
        <dbReference type="EMBL" id="KAH1092106.1"/>
    </source>
</evidence>
<organism evidence="2 3">
    <name type="scientific">Gossypium stocksii</name>
    <dbReference type="NCBI Taxonomy" id="47602"/>
    <lineage>
        <taxon>Eukaryota</taxon>
        <taxon>Viridiplantae</taxon>
        <taxon>Streptophyta</taxon>
        <taxon>Embryophyta</taxon>
        <taxon>Tracheophyta</taxon>
        <taxon>Spermatophyta</taxon>
        <taxon>Magnoliopsida</taxon>
        <taxon>eudicotyledons</taxon>
        <taxon>Gunneridae</taxon>
        <taxon>Pentapetalae</taxon>
        <taxon>rosids</taxon>
        <taxon>malvids</taxon>
        <taxon>Malvales</taxon>
        <taxon>Malvaceae</taxon>
        <taxon>Malvoideae</taxon>
        <taxon>Gossypium</taxon>
    </lineage>
</organism>
<evidence type="ECO:0000256" key="1">
    <source>
        <dbReference type="SAM" id="MobiDB-lite"/>
    </source>
</evidence>
<dbReference type="AlphaFoldDB" id="A0A9D3VQT4"/>
<feature type="compositionally biased region" description="Polar residues" evidence="1">
    <location>
        <begin position="31"/>
        <end position="44"/>
    </location>
</feature>
<accession>A0A9D3VQT4</accession>
<dbReference type="Proteomes" id="UP000828251">
    <property type="component" value="Unassembled WGS sequence"/>
</dbReference>
<sequence length="91" mass="9760">MTSSSSGWQPTCDFGLFEMYTRKDDVLLTTSTDEGTSNMTNVGGTKTEDGNKSNVDPPREPNVDGSEVALFSEPEPVLTEPEDGEGGVKKI</sequence>
<reference evidence="2 3" key="1">
    <citation type="journal article" date="2021" name="Plant Biotechnol. J.">
        <title>Multi-omics assisted identification of the key and species-specific regulatory components of drought-tolerant mechanisms in Gossypium stocksii.</title>
        <authorList>
            <person name="Yu D."/>
            <person name="Ke L."/>
            <person name="Zhang D."/>
            <person name="Wu Y."/>
            <person name="Sun Y."/>
            <person name="Mei J."/>
            <person name="Sun J."/>
            <person name="Sun Y."/>
        </authorList>
    </citation>
    <scope>NUCLEOTIDE SEQUENCE [LARGE SCALE GENOMIC DNA]</scope>
    <source>
        <strain evidence="3">cv. E1</strain>
        <tissue evidence="2">Leaf</tissue>
    </source>
</reference>
<protein>
    <submittedName>
        <fullName evidence="2">Uncharacterized protein</fullName>
    </submittedName>
</protein>
<gene>
    <name evidence="2" type="ORF">J1N35_019363</name>
</gene>
<feature type="compositionally biased region" description="Basic and acidic residues" evidence="1">
    <location>
        <begin position="46"/>
        <end position="62"/>
    </location>
</feature>
<comment type="caution">
    <text evidence="2">The sequence shown here is derived from an EMBL/GenBank/DDBJ whole genome shotgun (WGS) entry which is preliminary data.</text>
</comment>
<proteinExistence type="predicted"/>
<keyword evidence="3" id="KW-1185">Reference proteome</keyword>
<feature type="region of interest" description="Disordered" evidence="1">
    <location>
        <begin position="31"/>
        <end position="91"/>
    </location>
</feature>